<reference evidence="3" key="1">
    <citation type="journal article" date="2011" name="Science">
        <title>The plant cell wall-decomposing machinery underlies the functional diversity of forest fungi.</title>
        <authorList>
            <person name="Eastwood D.C."/>
            <person name="Floudas D."/>
            <person name="Binder M."/>
            <person name="Majcherczyk A."/>
            <person name="Schneider P."/>
            <person name="Aerts A."/>
            <person name="Asiegbu F.O."/>
            <person name="Baker S.E."/>
            <person name="Barry K."/>
            <person name="Bendiksby M."/>
            <person name="Blumentritt M."/>
            <person name="Coutinho P.M."/>
            <person name="Cullen D."/>
            <person name="de Vries R.P."/>
            <person name="Gathman A."/>
            <person name="Goodell B."/>
            <person name="Henrissat B."/>
            <person name="Ihrmark K."/>
            <person name="Kauserud H."/>
            <person name="Kohler A."/>
            <person name="LaButti K."/>
            <person name="Lapidus A."/>
            <person name="Lavin J.L."/>
            <person name="Lee Y.-H."/>
            <person name="Lindquist E."/>
            <person name="Lilly W."/>
            <person name="Lucas S."/>
            <person name="Morin E."/>
            <person name="Murat C."/>
            <person name="Oguiza J.A."/>
            <person name="Park J."/>
            <person name="Pisabarro A.G."/>
            <person name="Riley R."/>
            <person name="Rosling A."/>
            <person name="Salamov A."/>
            <person name="Schmidt O."/>
            <person name="Schmutz J."/>
            <person name="Skrede I."/>
            <person name="Stenlid J."/>
            <person name="Wiebenga A."/>
            <person name="Xie X."/>
            <person name="Kuees U."/>
            <person name="Hibbett D.S."/>
            <person name="Hoffmeister D."/>
            <person name="Hoegberg N."/>
            <person name="Martin F."/>
            <person name="Grigoriev I.V."/>
            <person name="Watkinson S.C."/>
        </authorList>
    </citation>
    <scope>NUCLEOTIDE SEQUENCE [LARGE SCALE GENOMIC DNA]</scope>
    <source>
        <strain evidence="3">strain S7.3</strain>
    </source>
</reference>
<evidence type="ECO:0000313" key="2">
    <source>
        <dbReference type="EMBL" id="EGN99675.1"/>
    </source>
</evidence>
<gene>
    <name evidence="2" type="ORF">SERLA73DRAFT_121803</name>
</gene>
<sequence length="59" mass="6521">MGWDKAKDGMSDGTASCCDFSYTRDRAGSEKSGELGGRNWDQRCKRAEVVTCLEGRREG</sequence>
<feature type="compositionally biased region" description="Basic and acidic residues" evidence="1">
    <location>
        <begin position="1"/>
        <end position="10"/>
    </location>
</feature>
<organism evidence="3">
    <name type="scientific">Serpula lacrymans var. lacrymans (strain S7.3)</name>
    <name type="common">Dry rot fungus</name>
    <dbReference type="NCBI Taxonomy" id="936435"/>
    <lineage>
        <taxon>Eukaryota</taxon>
        <taxon>Fungi</taxon>
        <taxon>Dikarya</taxon>
        <taxon>Basidiomycota</taxon>
        <taxon>Agaricomycotina</taxon>
        <taxon>Agaricomycetes</taxon>
        <taxon>Agaricomycetidae</taxon>
        <taxon>Boletales</taxon>
        <taxon>Coniophorineae</taxon>
        <taxon>Serpulaceae</taxon>
        <taxon>Serpula</taxon>
    </lineage>
</organism>
<dbReference type="AlphaFoldDB" id="F8PUF5"/>
<evidence type="ECO:0000313" key="3">
    <source>
        <dbReference type="Proteomes" id="UP000008063"/>
    </source>
</evidence>
<name>F8PUF5_SERL3</name>
<dbReference type="HOGENOM" id="CLU_2962311_0_0_1"/>
<dbReference type="InParanoid" id="F8PUF5"/>
<dbReference type="EMBL" id="GL945479">
    <property type="protein sequence ID" value="EGN99675.1"/>
    <property type="molecule type" value="Genomic_DNA"/>
</dbReference>
<evidence type="ECO:0000256" key="1">
    <source>
        <dbReference type="SAM" id="MobiDB-lite"/>
    </source>
</evidence>
<feature type="region of interest" description="Disordered" evidence="1">
    <location>
        <begin position="1"/>
        <end position="36"/>
    </location>
</feature>
<proteinExistence type="predicted"/>
<dbReference type="Proteomes" id="UP000008063">
    <property type="component" value="Unassembled WGS sequence"/>
</dbReference>
<protein>
    <submittedName>
        <fullName evidence="2">Uncharacterized protein</fullName>
    </submittedName>
</protein>
<feature type="compositionally biased region" description="Basic and acidic residues" evidence="1">
    <location>
        <begin position="22"/>
        <end position="33"/>
    </location>
</feature>
<accession>F8PUF5</accession>
<keyword evidence="3" id="KW-1185">Reference proteome</keyword>